<evidence type="ECO:0000313" key="3">
    <source>
        <dbReference type="Proteomes" id="UP000054549"/>
    </source>
</evidence>
<proteinExistence type="predicted"/>
<sequence length="278" mass="30898">MRHWQEVASPPPESSDETGDTSSESQIFMSLILEKLTSLESRFARMEEHLVATSPSCQCNRVKTTSDGVAASPRNSRLQANPGEGQAYVSFTDAPASAGAIAIALNYQPSVGPTMPKRPARGQSLVTPRLPKLQGSARPVRAQTPEAHSQPFYTPRRETAIPNAGRQIRPQYLADLEEERVEKRPSNSREMRPLPDHYFHPEPITTPEQVEHSLLHAQGGSYFVVTQGSELGVYNDWHKTAVVAKNVGGVWTKVFSKDQAIRTYRDAYDNGFCRYIYA</sequence>
<dbReference type="AlphaFoldDB" id="A0A0C2SCC4"/>
<keyword evidence="3" id="KW-1185">Reference proteome</keyword>
<dbReference type="Proteomes" id="UP000054549">
    <property type="component" value="Unassembled WGS sequence"/>
</dbReference>
<dbReference type="InParanoid" id="A0A0C2SCC4"/>
<protein>
    <submittedName>
        <fullName evidence="2">Uncharacterized protein</fullName>
    </submittedName>
</protein>
<dbReference type="OrthoDB" id="3270804at2759"/>
<feature type="region of interest" description="Disordered" evidence="1">
    <location>
        <begin position="1"/>
        <end position="25"/>
    </location>
</feature>
<dbReference type="SUPFAM" id="SSF55658">
    <property type="entry name" value="L9 N-domain-like"/>
    <property type="match status" value="1"/>
</dbReference>
<organism evidence="2 3">
    <name type="scientific">Amanita muscaria (strain Koide BX008)</name>
    <dbReference type="NCBI Taxonomy" id="946122"/>
    <lineage>
        <taxon>Eukaryota</taxon>
        <taxon>Fungi</taxon>
        <taxon>Dikarya</taxon>
        <taxon>Basidiomycota</taxon>
        <taxon>Agaricomycotina</taxon>
        <taxon>Agaricomycetes</taxon>
        <taxon>Agaricomycetidae</taxon>
        <taxon>Agaricales</taxon>
        <taxon>Pluteineae</taxon>
        <taxon>Amanitaceae</taxon>
        <taxon>Amanita</taxon>
    </lineage>
</organism>
<dbReference type="EMBL" id="KN818296">
    <property type="protein sequence ID" value="KIL60560.1"/>
    <property type="molecule type" value="Genomic_DNA"/>
</dbReference>
<reference evidence="2 3" key="1">
    <citation type="submission" date="2014-04" db="EMBL/GenBank/DDBJ databases">
        <title>Evolutionary Origins and Diversification of the Mycorrhizal Mutualists.</title>
        <authorList>
            <consortium name="DOE Joint Genome Institute"/>
            <consortium name="Mycorrhizal Genomics Consortium"/>
            <person name="Kohler A."/>
            <person name="Kuo A."/>
            <person name="Nagy L.G."/>
            <person name="Floudas D."/>
            <person name="Copeland A."/>
            <person name="Barry K.W."/>
            <person name="Cichocki N."/>
            <person name="Veneault-Fourrey C."/>
            <person name="LaButti K."/>
            <person name="Lindquist E.A."/>
            <person name="Lipzen A."/>
            <person name="Lundell T."/>
            <person name="Morin E."/>
            <person name="Murat C."/>
            <person name="Riley R."/>
            <person name="Ohm R."/>
            <person name="Sun H."/>
            <person name="Tunlid A."/>
            <person name="Henrissat B."/>
            <person name="Grigoriev I.V."/>
            <person name="Hibbett D.S."/>
            <person name="Martin F."/>
        </authorList>
    </citation>
    <scope>NUCLEOTIDE SEQUENCE [LARGE SCALE GENOMIC DNA]</scope>
    <source>
        <strain evidence="2 3">Koide BX008</strain>
    </source>
</reference>
<name>A0A0C2SCC4_AMAMK</name>
<gene>
    <name evidence="2" type="ORF">M378DRAFT_14031</name>
</gene>
<accession>A0A0C2SCC4</accession>
<dbReference type="HOGENOM" id="CLU_1004601_0_0_1"/>
<evidence type="ECO:0000256" key="1">
    <source>
        <dbReference type="SAM" id="MobiDB-lite"/>
    </source>
</evidence>
<evidence type="ECO:0000313" key="2">
    <source>
        <dbReference type="EMBL" id="KIL60560.1"/>
    </source>
</evidence>
<dbReference type="InterPro" id="IPR009027">
    <property type="entry name" value="Ribosomal_bL9/RNase_H1_N"/>
</dbReference>